<evidence type="ECO:0000256" key="3">
    <source>
        <dbReference type="ARBA" id="ARBA00022525"/>
    </source>
</evidence>
<dbReference type="Gene3D" id="2.60.40.770">
    <property type="match status" value="1"/>
</dbReference>
<dbReference type="PANTHER" id="PTHR11306">
    <property type="entry name" value="NIEMANN PICK TYPE C2 PROTEIN NPC2-RELATED"/>
    <property type="match status" value="1"/>
</dbReference>
<gene>
    <name evidence="7" type="ORF">NMOB1V02_LOCUS1328</name>
</gene>
<organism evidence="7">
    <name type="scientific">Notodromas monacha</name>
    <dbReference type="NCBI Taxonomy" id="399045"/>
    <lineage>
        <taxon>Eukaryota</taxon>
        <taxon>Metazoa</taxon>
        <taxon>Ecdysozoa</taxon>
        <taxon>Arthropoda</taxon>
        <taxon>Crustacea</taxon>
        <taxon>Oligostraca</taxon>
        <taxon>Ostracoda</taxon>
        <taxon>Podocopa</taxon>
        <taxon>Podocopida</taxon>
        <taxon>Cypridocopina</taxon>
        <taxon>Cypridoidea</taxon>
        <taxon>Cyprididae</taxon>
        <taxon>Notodromas</taxon>
    </lineage>
</organism>
<comment type="subcellular location">
    <subcellularLocation>
        <location evidence="1">Secreted</location>
    </subcellularLocation>
</comment>
<dbReference type="InterPro" id="IPR033916">
    <property type="entry name" value="ML_Npc2-like"/>
</dbReference>
<dbReference type="AlphaFoldDB" id="A0A7R9BGB5"/>
<keyword evidence="5" id="KW-1015">Disulfide bond</keyword>
<accession>A0A7R9BGB5</accession>
<dbReference type="SUPFAM" id="SSF81296">
    <property type="entry name" value="E set domains"/>
    <property type="match status" value="1"/>
</dbReference>
<dbReference type="InterPro" id="IPR003172">
    <property type="entry name" value="ML_dom"/>
</dbReference>
<keyword evidence="8" id="KW-1185">Reference proteome</keyword>
<protein>
    <recommendedName>
        <fullName evidence="6">MD-2-related lipid-recognition domain-containing protein</fullName>
    </recommendedName>
</protein>
<dbReference type="OrthoDB" id="4937502at2759"/>
<feature type="domain" description="MD-2-related lipid-recognition" evidence="6">
    <location>
        <begin position="44"/>
        <end position="167"/>
    </location>
</feature>
<dbReference type="PANTHER" id="PTHR11306:SF68">
    <property type="entry name" value="NPC INTRACELLULAR CHOLESTEROL TRANSPORTER 2"/>
    <property type="match status" value="1"/>
</dbReference>
<evidence type="ECO:0000259" key="6">
    <source>
        <dbReference type="SMART" id="SM00737"/>
    </source>
</evidence>
<keyword evidence="3" id="KW-0964">Secreted</keyword>
<sequence length="170" mass="18262">MLAHVVPPVSLDQAYEEFHEAEDVHSSGLAAFIDLVESDPVTNYVDCGSKGGKIVSVDIVPACGDERYCILQSGKTVKLAWTIQATEALKSLQAKVYGTIAGIPVPFPLPNSNACKDSGISCPVKDGDTFTYDLNLDVKSAYPKIHVDVKFTLVEDGKTVACFLLPSKIE</sequence>
<dbReference type="GO" id="GO:0005576">
    <property type="term" value="C:extracellular region"/>
    <property type="evidence" value="ECO:0007669"/>
    <property type="project" value="UniProtKB-SubCell"/>
</dbReference>
<dbReference type="InterPro" id="IPR014756">
    <property type="entry name" value="Ig_E-set"/>
</dbReference>
<evidence type="ECO:0000256" key="4">
    <source>
        <dbReference type="ARBA" id="ARBA00022729"/>
    </source>
</evidence>
<dbReference type="Pfam" id="PF02221">
    <property type="entry name" value="E1_DerP2_DerF2"/>
    <property type="match status" value="1"/>
</dbReference>
<dbReference type="Proteomes" id="UP000678499">
    <property type="component" value="Unassembled WGS sequence"/>
</dbReference>
<evidence type="ECO:0000256" key="5">
    <source>
        <dbReference type="ARBA" id="ARBA00023157"/>
    </source>
</evidence>
<dbReference type="SMART" id="SM00737">
    <property type="entry name" value="ML"/>
    <property type="match status" value="1"/>
</dbReference>
<dbReference type="GO" id="GO:0032934">
    <property type="term" value="F:sterol binding"/>
    <property type="evidence" value="ECO:0007669"/>
    <property type="project" value="InterPro"/>
</dbReference>
<dbReference type="EMBL" id="OA882168">
    <property type="protein sequence ID" value="CAD7273439.1"/>
    <property type="molecule type" value="Genomic_DNA"/>
</dbReference>
<proteinExistence type="inferred from homology"/>
<dbReference type="InterPro" id="IPR039670">
    <property type="entry name" value="NPC2-like"/>
</dbReference>
<evidence type="ECO:0000313" key="7">
    <source>
        <dbReference type="EMBL" id="CAD7273439.1"/>
    </source>
</evidence>
<comment type="similarity">
    <text evidence="2">Belongs to the NPC2 family.</text>
</comment>
<dbReference type="FunFam" id="2.60.40.770:FF:000001">
    <property type="entry name" value="NPC intracellular cholesterol transporter 2"/>
    <property type="match status" value="1"/>
</dbReference>
<keyword evidence="4" id="KW-0732">Signal</keyword>
<evidence type="ECO:0000313" key="8">
    <source>
        <dbReference type="Proteomes" id="UP000678499"/>
    </source>
</evidence>
<name>A0A7R9BGB5_9CRUS</name>
<reference evidence="7" key="1">
    <citation type="submission" date="2020-11" db="EMBL/GenBank/DDBJ databases">
        <authorList>
            <person name="Tran Van P."/>
        </authorList>
    </citation>
    <scope>NUCLEOTIDE SEQUENCE</scope>
</reference>
<dbReference type="EMBL" id="CAJPEX010000131">
    <property type="protein sequence ID" value="CAG0913591.1"/>
    <property type="molecule type" value="Genomic_DNA"/>
</dbReference>
<evidence type="ECO:0000256" key="2">
    <source>
        <dbReference type="ARBA" id="ARBA00006370"/>
    </source>
</evidence>
<dbReference type="CDD" id="cd00916">
    <property type="entry name" value="Npc2_like"/>
    <property type="match status" value="1"/>
</dbReference>
<dbReference type="GO" id="GO:0032367">
    <property type="term" value="P:intracellular cholesterol transport"/>
    <property type="evidence" value="ECO:0007669"/>
    <property type="project" value="InterPro"/>
</dbReference>
<evidence type="ECO:0000256" key="1">
    <source>
        <dbReference type="ARBA" id="ARBA00004613"/>
    </source>
</evidence>